<evidence type="ECO:0000313" key="2">
    <source>
        <dbReference type="EMBL" id="CAA9376418.1"/>
    </source>
</evidence>
<accession>A0A6J4N2Q6</accession>
<name>A0A6J4N2Q6_9ACTN</name>
<dbReference type="EMBL" id="CADCUP010000039">
    <property type="protein sequence ID" value="CAA9376418.1"/>
    <property type="molecule type" value="Genomic_DNA"/>
</dbReference>
<dbReference type="AlphaFoldDB" id="A0A6J4N2Q6"/>
<organism evidence="2">
    <name type="scientific">uncultured Nocardioides sp</name>
    <dbReference type="NCBI Taxonomy" id="198441"/>
    <lineage>
        <taxon>Bacteria</taxon>
        <taxon>Bacillati</taxon>
        <taxon>Actinomycetota</taxon>
        <taxon>Actinomycetes</taxon>
        <taxon>Propionibacteriales</taxon>
        <taxon>Nocardioidaceae</taxon>
        <taxon>Nocardioides</taxon>
        <taxon>environmental samples</taxon>
    </lineage>
</organism>
<gene>
    <name evidence="2" type="ORF">AVDCRST_MAG06-547</name>
</gene>
<sequence>MDAHDPASSLPDPADAGDPRLDQRVRSSARYAFAVTSLLERHPAMRGISGLADQVDESVRWAV</sequence>
<proteinExistence type="predicted"/>
<feature type="region of interest" description="Disordered" evidence="1">
    <location>
        <begin position="1"/>
        <end position="23"/>
    </location>
</feature>
<reference evidence="2" key="1">
    <citation type="submission" date="2020-02" db="EMBL/GenBank/DDBJ databases">
        <authorList>
            <person name="Meier V. D."/>
        </authorList>
    </citation>
    <scope>NUCLEOTIDE SEQUENCE</scope>
    <source>
        <strain evidence="2">AVDCRST_MAG06</strain>
    </source>
</reference>
<evidence type="ECO:0000256" key="1">
    <source>
        <dbReference type="SAM" id="MobiDB-lite"/>
    </source>
</evidence>
<dbReference type="RefSeq" id="WP_295656719.1">
    <property type="nucleotide sequence ID" value="NZ_CADCUP010000039.1"/>
</dbReference>
<protein>
    <submittedName>
        <fullName evidence="2">Uncharacterized protein</fullName>
    </submittedName>
</protein>